<evidence type="ECO:0000256" key="1">
    <source>
        <dbReference type="ARBA" id="ARBA00037883"/>
    </source>
</evidence>
<dbReference type="FunCoup" id="D8QX93">
    <property type="interactions" value="3957"/>
</dbReference>
<dbReference type="Gene3D" id="3.90.1200.10">
    <property type="match status" value="1"/>
</dbReference>
<dbReference type="KEGG" id="smo:SELMODRAFT_438648"/>
<accession>D8QX93</accession>
<dbReference type="GO" id="GO:0004305">
    <property type="term" value="F:ethanolamine kinase activity"/>
    <property type="evidence" value="ECO:0000318"/>
    <property type="project" value="GO_Central"/>
</dbReference>
<dbReference type="SUPFAM" id="SSF56112">
    <property type="entry name" value="Protein kinase-like (PK-like)"/>
    <property type="match status" value="1"/>
</dbReference>
<dbReference type="Gene3D" id="3.30.200.20">
    <property type="entry name" value="Phosphorylase Kinase, domain 1"/>
    <property type="match status" value="1"/>
</dbReference>
<dbReference type="AlphaFoldDB" id="D8QX93"/>
<sequence length="350" mass="40165">MELRSCRSSVNPSLPRPQWEAQVRDVCRALVSGWSDLGDDDLAISEISGGITNLLLKVLDKKQNEAVTVRIFGPNTDAVIDRKRELQVLPHLSESDFGAKLVGLFENGMIQSFIEARTLVPVDLSKPNVASLIAKELRRLHSLQIPGSKEPQLWEDILKFYDKARLVSFEDNAKQERLGEVSFSRLMDDIKMLKGISDSLKAPIVFSHNDLLSGNIMLNEASGRLHLIDFEYGSYSYRGYDIGNHFNEYAGFECDYSLYPNKEAQYHFFRHYLSPIDPSKVSDDELEVLFVETNFYALVSHLYWAIWAIVQAKFSPINFDYLGYHCLRYKEYERRKKELAVFSIVNICKQ</sequence>
<dbReference type="OrthoDB" id="10267235at2759"/>
<dbReference type="Pfam" id="PF01633">
    <property type="entry name" value="Choline_kinase"/>
    <property type="match status" value="1"/>
</dbReference>
<dbReference type="PANTHER" id="PTHR22603:SF66">
    <property type="entry name" value="ETHANOLAMINE KINASE"/>
    <property type="match status" value="1"/>
</dbReference>
<comment type="similarity">
    <text evidence="2">Belongs to the choline/ethanolamine kinase family.</text>
</comment>
<dbReference type="GO" id="GO:0006646">
    <property type="term" value="P:phosphatidylethanolamine biosynthetic process"/>
    <property type="evidence" value="ECO:0000318"/>
    <property type="project" value="GO_Central"/>
</dbReference>
<dbReference type="InParanoid" id="D8QX93"/>
<evidence type="ECO:0000256" key="2">
    <source>
        <dbReference type="ARBA" id="ARBA00038211"/>
    </source>
</evidence>
<comment type="pathway">
    <text evidence="1">Phospholipid metabolism; phosphatidylethanolamine biosynthesis; phosphatidylethanolamine from ethanolamine: step 1/3.</text>
</comment>
<reference evidence="4 5" key="1">
    <citation type="journal article" date="2011" name="Science">
        <title>The Selaginella genome identifies genetic changes associated with the evolution of vascular plants.</title>
        <authorList>
            <person name="Banks J.A."/>
            <person name="Nishiyama T."/>
            <person name="Hasebe M."/>
            <person name="Bowman J.L."/>
            <person name="Gribskov M."/>
            <person name="dePamphilis C."/>
            <person name="Albert V.A."/>
            <person name="Aono N."/>
            <person name="Aoyama T."/>
            <person name="Ambrose B.A."/>
            <person name="Ashton N.W."/>
            <person name="Axtell M.J."/>
            <person name="Barker E."/>
            <person name="Barker M.S."/>
            <person name="Bennetzen J.L."/>
            <person name="Bonawitz N.D."/>
            <person name="Chapple C."/>
            <person name="Cheng C."/>
            <person name="Correa L.G."/>
            <person name="Dacre M."/>
            <person name="DeBarry J."/>
            <person name="Dreyer I."/>
            <person name="Elias M."/>
            <person name="Engstrom E.M."/>
            <person name="Estelle M."/>
            <person name="Feng L."/>
            <person name="Finet C."/>
            <person name="Floyd S.K."/>
            <person name="Frommer W.B."/>
            <person name="Fujita T."/>
            <person name="Gramzow L."/>
            <person name="Gutensohn M."/>
            <person name="Harholt J."/>
            <person name="Hattori M."/>
            <person name="Heyl A."/>
            <person name="Hirai T."/>
            <person name="Hiwatashi Y."/>
            <person name="Ishikawa M."/>
            <person name="Iwata M."/>
            <person name="Karol K.G."/>
            <person name="Koehler B."/>
            <person name="Kolukisaoglu U."/>
            <person name="Kubo M."/>
            <person name="Kurata T."/>
            <person name="Lalonde S."/>
            <person name="Li K."/>
            <person name="Li Y."/>
            <person name="Litt A."/>
            <person name="Lyons E."/>
            <person name="Manning G."/>
            <person name="Maruyama T."/>
            <person name="Michael T.P."/>
            <person name="Mikami K."/>
            <person name="Miyazaki S."/>
            <person name="Morinaga S."/>
            <person name="Murata T."/>
            <person name="Mueller-Roeber B."/>
            <person name="Nelson D.R."/>
            <person name="Obara M."/>
            <person name="Oguri Y."/>
            <person name="Olmstead R.G."/>
            <person name="Onodera N."/>
            <person name="Petersen B.L."/>
            <person name="Pils B."/>
            <person name="Prigge M."/>
            <person name="Rensing S.A."/>
            <person name="Riano-Pachon D.M."/>
            <person name="Roberts A.W."/>
            <person name="Sato Y."/>
            <person name="Scheller H.V."/>
            <person name="Schulz B."/>
            <person name="Schulz C."/>
            <person name="Shakirov E.V."/>
            <person name="Shibagaki N."/>
            <person name="Shinohara N."/>
            <person name="Shippen D.E."/>
            <person name="Soerensen I."/>
            <person name="Sotooka R."/>
            <person name="Sugimoto N."/>
            <person name="Sugita M."/>
            <person name="Sumikawa N."/>
            <person name="Tanurdzic M."/>
            <person name="Theissen G."/>
            <person name="Ulvskov P."/>
            <person name="Wakazuki S."/>
            <person name="Weng J.K."/>
            <person name="Willats W.W."/>
            <person name="Wipf D."/>
            <person name="Wolf P.G."/>
            <person name="Yang L."/>
            <person name="Zimmer A.D."/>
            <person name="Zhu Q."/>
            <person name="Mitros T."/>
            <person name="Hellsten U."/>
            <person name="Loque D."/>
            <person name="Otillar R."/>
            <person name="Salamov A."/>
            <person name="Schmutz J."/>
            <person name="Shapiro H."/>
            <person name="Lindquist E."/>
            <person name="Lucas S."/>
            <person name="Rokhsar D."/>
            <person name="Grigoriev I.V."/>
        </authorList>
    </citation>
    <scope>NUCLEOTIDE SEQUENCE [LARGE SCALE GENOMIC DNA]</scope>
</reference>
<evidence type="ECO:0000313" key="5">
    <source>
        <dbReference type="Proteomes" id="UP000001514"/>
    </source>
</evidence>
<evidence type="ECO:0000313" key="4">
    <source>
        <dbReference type="EMBL" id="EFJ35370.1"/>
    </source>
</evidence>
<dbReference type="EMBL" id="GL377568">
    <property type="protein sequence ID" value="EFJ35370.1"/>
    <property type="molecule type" value="Genomic_DNA"/>
</dbReference>
<protein>
    <recommendedName>
        <fullName evidence="3">ethanolamine kinase</fullName>
        <ecNumber evidence="3">2.7.1.82</ecNumber>
    </recommendedName>
</protein>
<dbReference type="InterPro" id="IPR011009">
    <property type="entry name" value="Kinase-like_dom_sf"/>
</dbReference>
<dbReference type="STRING" id="88036.D8QX93"/>
<dbReference type="CDD" id="cd05157">
    <property type="entry name" value="ETNK_euk"/>
    <property type="match status" value="1"/>
</dbReference>
<keyword evidence="5" id="KW-1185">Reference proteome</keyword>
<dbReference type="EC" id="2.7.1.82" evidence="3"/>
<dbReference type="HOGENOM" id="CLU_012712_0_0_1"/>
<evidence type="ECO:0000256" key="3">
    <source>
        <dbReference type="ARBA" id="ARBA00038874"/>
    </source>
</evidence>
<dbReference type="Proteomes" id="UP000001514">
    <property type="component" value="Unassembled WGS sequence"/>
</dbReference>
<dbReference type="GO" id="GO:0005737">
    <property type="term" value="C:cytoplasm"/>
    <property type="evidence" value="ECO:0000318"/>
    <property type="project" value="GO_Central"/>
</dbReference>
<dbReference type="PANTHER" id="PTHR22603">
    <property type="entry name" value="CHOLINE/ETHANOALAMINE KINASE"/>
    <property type="match status" value="1"/>
</dbReference>
<name>D8QX93_SELML</name>
<dbReference type="OMA" id="PMIWTKT"/>
<gene>
    <name evidence="4" type="ORF">SELMODRAFT_438648</name>
</gene>
<organism evidence="5">
    <name type="scientific">Selaginella moellendorffii</name>
    <name type="common">Spikemoss</name>
    <dbReference type="NCBI Taxonomy" id="88036"/>
    <lineage>
        <taxon>Eukaryota</taxon>
        <taxon>Viridiplantae</taxon>
        <taxon>Streptophyta</taxon>
        <taxon>Embryophyta</taxon>
        <taxon>Tracheophyta</taxon>
        <taxon>Lycopodiopsida</taxon>
        <taxon>Selaginellales</taxon>
        <taxon>Selaginellaceae</taxon>
        <taxon>Selaginella</taxon>
    </lineage>
</organism>
<dbReference type="Gramene" id="EFJ35370">
    <property type="protein sequence ID" value="EFJ35370"/>
    <property type="gene ID" value="SELMODRAFT_438648"/>
</dbReference>
<dbReference type="eggNOG" id="KOG4720">
    <property type="taxonomic scope" value="Eukaryota"/>
</dbReference>
<proteinExistence type="inferred from homology"/>